<dbReference type="GO" id="GO:0006220">
    <property type="term" value="P:pyrimidine nucleotide metabolic process"/>
    <property type="evidence" value="ECO:0007669"/>
    <property type="project" value="UniProtKB-UniRule"/>
</dbReference>
<dbReference type="PANTHER" id="PTHR21299:SF2">
    <property type="entry name" value="CYTIDYLATE KINASE"/>
    <property type="match status" value="1"/>
</dbReference>
<comment type="catalytic activity">
    <reaction evidence="7 8">
        <text>CMP + ATP = CDP + ADP</text>
        <dbReference type="Rhea" id="RHEA:11600"/>
        <dbReference type="ChEBI" id="CHEBI:30616"/>
        <dbReference type="ChEBI" id="CHEBI:58069"/>
        <dbReference type="ChEBI" id="CHEBI:60377"/>
        <dbReference type="ChEBI" id="CHEBI:456216"/>
        <dbReference type="EC" id="2.7.4.25"/>
    </reaction>
</comment>
<evidence type="ECO:0000256" key="5">
    <source>
        <dbReference type="ARBA" id="ARBA00022840"/>
    </source>
</evidence>
<dbReference type="AlphaFoldDB" id="A0AA46DXW6"/>
<keyword evidence="2 8" id="KW-0808">Transferase</keyword>
<feature type="binding site" evidence="8">
    <location>
        <begin position="10"/>
        <end position="18"/>
    </location>
    <ligand>
        <name>ATP</name>
        <dbReference type="ChEBI" id="CHEBI:30616"/>
    </ligand>
</feature>
<evidence type="ECO:0000256" key="7">
    <source>
        <dbReference type="ARBA" id="ARBA00048478"/>
    </source>
</evidence>
<sequence length="217" mass="24881">MKRYVLAIDGPAGSGKSTVSKLVAKKLDGFVYLDTGAMYRMITYKCLENNIQVEEIEKIKKILEETNFDIKEDKFFLDNKDVSFDIRTKEVTSNVSKYAAVKIIREKLVDIQRKISEGKKIVIDGRDIGTVVFPDAELKIFLVASPEERANRRVKDYESKGIKADYNETLKEIIKRDKLDSEREESPLKKAEDAIELDTSKLTIDEVVEKILSYMKI</sequence>
<dbReference type="GO" id="GO:0015949">
    <property type="term" value="P:nucleobase-containing small molecule interconversion"/>
    <property type="evidence" value="ECO:0007669"/>
    <property type="project" value="TreeGrafter"/>
</dbReference>
<evidence type="ECO:0000313" key="10">
    <source>
        <dbReference type="EMBL" id="TDT69162.1"/>
    </source>
</evidence>
<dbReference type="SUPFAM" id="SSF52540">
    <property type="entry name" value="P-loop containing nucleoside triphosphate hydrolases"/>
    <property type="match status" value="1"/>
</dbReference>
<gene>
    <name evidence="8" type="primary">cmk</name>
    <name evidence="10" type="ORF">EV215_1504</name>
</gene>
<comment type="similarity">
    <text evidence="1 8">Belongs to the cytidylate kinase family. Type 1 subfamily.</text>
</comment>
<dbReference type="RefSeq" id="WP_134113374.1">
    <property type="nucleotide sequence ID" value="NZ_SOBG01000006.1"/>
</dbReference>
<dbReference type="HAMAP" id="MF_00238">
    <property type="entry name" value="Cytidyl_kinase_type1"/>
    <property type="match status" value="1"/>
</dbReference>
<keyword evidence="11" id="KW-1185">Reference proteome</keyword>
<dbReference type="Gene3D" id="3.40.50.300">
    <property type="entry name" value="P-loop containing nucleotide triphosphate hydrolases"/>
    <property type="match status" value="1"/>
</dbReference>
<evidence type="ECO:0000256" key="3">
    <source>
        <dbReference type="ARBA" id="ARBA00022741"/>
    </source>
</evidence>
<evidence type="ECO:0000256" key="1">
    <source>
        <dbReference type="ARBA" id="ARBA00009427"/>
    </source>
</evidence>
<dbReference type="GO" id="GO:0005829">
    <property type="term" value="C:cytosol"/>
    <property type="evidence" value="ECO:0007669"/>
    <property type="project" value="TreeGrafter"/>
</dbReference>
<reference evidence="10 11" key="1">
    <citation type="submission" date="2019-03" db="EMBL/GenBank/DDBJ databases">
        <title>Genomic Encyclopedia of Type Strains, Phase IV (KMG-IV): sequencing the most valuable type-strain genomes for metagenomic binning, comparative biology and taxonomic classification.</title>
        <authorList>
            <person name="Goeker M."/>
        </authorList>
    </citation>
    <scope>NUCLEOTIDE SEQUENCE [LARGE SCALE GENOMIC DNA]</scope>
    <source>
        <strain evidence="10 11">DSM 100055</strain>
    </source>
</reference>
<name>A0AA46DXW6_9FUSO</name>
<dbReference type="NCBIfam" id="TIGR00017">
    <property type="entry name" value="cmk"/>
    <property type="match status" value="1"/>
</dbReference>
<evidence type="ECO:0000313" key="11">
    <source>
        <dbReference type="Proteomes" id="UP000294678"/>
    </source>
</evidence>
<protein>
    <recommendedName>
        <fullName evidence="8">Cytidylate kinase</fullName>
        <shortName evidence="8">CK</shortName>
        <ecNumber evidence="8">2.7.4.25</ecNumber>
    </recommendedName>
    <alternativeName>
        <fullName evidence="8">Cytidine monophosphate kinase</fullName>
        <shortName evidence="8">CMP kinase</shortName>
    </alternativeName>
</protein>
<dbReference type="InterPro" id="IPR011994">
    <property type="entry name" value="Cytidylate_kinase_dom"/>
</dbReference>
<evidence type="ECO:0000256" key="8">
    <source>
        <dbReference type="HAMAP-Rule" id="MF_00238"/>
    </source>
</evidence>
<dbReference type="PANTHER" id="PTHR21299">
    <property type="entry name" value="CYTIDYLATE KINASE/PANTOATE-BETA-ALANINE LIGASE"/>
    <property type="match status" value="1"/>
</dbReference>
<evidence type="ECO:0000256" key="2">
    <source>
        <dbReference type="ARBA" id="ARBA00022679"/>
    </source>
</evidence>
<evidence type="ECO:0000259" key="9">
    <source>
        <dbReference type="Pfam" id="PF02224"/>
    </source>
</evidence>
<keyword evidence="8" id="KW-0963">Cytoplasm</keyword>
<dbReference type="InterPro" id="IPR027417">
    <property type="entry name" value="P-loop_NTPase"/>
</dbReference>
<dbReference type="GO" id="GO:0005524">
    <property type="term" value="F:ATP binding"/>
    <property type="evidence" value="ECO:0007669"/>
    <property type="project" value="UniProtKB-UniRule"/>
</dbReference>
<keyword evidence="4 8" id="KW-0418">Kinase</keyword>
<dbReference type="Proteomes" id="UP000294678">
    <property type="component" value="Unassembled WGS sequence"/>
</dbReference>
<comment type="catalytic activity">
    <reaction evidence="6 8">
        <text>dCMP + ATP = dCDP + ADP</text>
        <dbReference type="Rhea" id="RHEA:25094"/>
        <dbReference type="ChEBI" id="CHEBI:30616"/>
        <dbReference type="ChEBI" id="CHEBI:57566"/>
        <dbReference type="ChEBI" id="CHEBI:58593"/>
        <dbReference type="ChEBI" id="CHEBI:456216"/>
        <dbReference type="EC" id="2.7.4.25"/>
    </reaction>
</comment>
<accession>A0AA46DXW6</accession>
<comment type="caution">
    <text evidence="10">The sequence shown here is derived from an EMBL/GenBank/DDBJ whole genome shotgun (WGS) entry which is preliminary data.</text>
</comment>
<dbReference type="Pfam" id="PF02224">
    <property type="entry name" value="Cytidylate_kin"/>
    <property type="match status" value="1"/>
</dbReference>
<evidence type="ECO:0000256" key="6">
    <source>
        <dbReference type="ARBA" id="ARBA00047615"/>
    </source>
</evidence>
<dbReference type="EC" id="2.7.4.25" evidence="8"/>
<dbReference type="EMBL" id="SOBG01000006">
    <property type="protein sequence ID" value="TDT69162.1"/>
    <property type="molecule type" value="Genomic_DNA"/>
</dbReference>
<evidence type="ECO:0000256" key="4">
    <source>
        <dbReference type="ARBA" id="ARBA00022777"/>
    </source>
</evidence>
<keyword evidence="3 8" id="KW-0547">Nucleotide-binding</keyword>
<keyword evidence="5 8" id="KW-0067">ATP-binding</keyword>
<proteinExistence type="inferred from homology"/>
<dbReference type="GO" id="GO:0036431">
    <property type="term" value="F:dCMP kinase activity"/>
    <property type="evidence" value="ECO:0007669"/>
    <property type="project" value="InterPro"/>
</dbReference>
<feature type="domain" description="Cytidylate kinase" evidence="9">
    <location>
        <begin position="7"/>
        <end position="216"/>
    </location>
</feature>
<comment type="subcellular location">
    <subcellularLocation>
        <location evidence="8">Cytoplasm</location>
    </subcellularLocation>
</comment>
<dbReference type="InterPro" id="IPR003136">
    <property type="entry name" value="Cytidylate_kin"/>
</dbReference>
<dbReference type="CDD" id="cd02020">
    <property type="entry name" value="CMPK"/>
    <property type="match status" value="1"/>
</dbReference>
<organism evidence="10 11">
    <name type="scientific">Hypnocyclicus thermotrophus</name>
    <dbReference type="NCBI Taxonomy" id="1627895"/>
    <lineage>
        <taxon>Bacteria</taxon>
        <taxon>Fusobacteriati</taxon>
        <taxon>Fusobacteriota</taxon>
        <taxon>Fusobacteriia</taxon>
        <taxon>Fusobacteriales</taxon>
        <taxon>Fusobacteriaceae</taxon>
        <taxon>Hypnocyclicus</taxon>
    </lineage>
</organism>